<dbReference type="EMBL" id="JAGGJX010000001">
    <property type="protein sequence ID" value="MBP1854679.1"/>
    <property type="molecule type" value="Genomic_DNA"/>
</dbReference>
<organism evidence="1 2">
    <name type="scientific">Metaclostridioides mangenotii</name>
    <dbReference type="NCBI Taxonomy" id="1540"/>
    <lineage>
        <taxon>Bacteria</taxon>
        <taxon>Bacillati</taxon>
        <taxon>Bacillota</taxon>
        <taxon>Clostridia</taxon>
        <taxon>Peptostreptococcales</taxon>
        <taxon>Peptostreptococcaceae</taxon>
        <taxon>Metaclostridioides</taxon>
    </lineage>
</organism>
<comment type="caution">
    <text evidence="1">The sequence shown here is derived from an EMBL/GenBank/DDBJ whole genome shotgun (WGS) entry which is preliminary data.</text>
</comment>
<protein>
    <submittedName>
        <fullName evidence="1">Uncharacterized protein</fullName>
    </submittedName>
</protein>
<dbReference type="RefSeq" id="WP_268828386.1">
    <property type="nucleotide sequence ID" value="NZ_BAAACS010000012.1"/>
</dbReference>
<accession>A0ABS4E9R9</accession>
<dbReference type="Proteomes" id="UP000767291">
    <property type="component" value="Unassembled WGS sequence"/>
</dbReference>
<sequence length="42" mass="4968">MIVKLEDRQALIDLARVYWLDEGFNILEALIKAERDLEGEYD</sequence>
<gene>
    <name evidence="1" type="ORF">J2Z43_001069</name>
</gene>
<evidence type="ECO:0000313" key="1">
    <source>
        <dbReference type="EMBL" id="MBP1854679.1"/>
    </source>
</evidence>
<evidence type="ECO:0000313" key="2">
    <source>
        <dbReference type="Proteomes" id="UP000767291"/>
    </source>
</evidence>
<keyword evidence="2" id="KW-1185">Reference proteome</keyword>
<proteinExistence type="predicted"/>
<name>A0ABS4E9R9_9FIRM</name>
<reference evidence="1 2" key="1">
    <citation type="submission" date="2021-03" db="EMBL/GenBank/DDBJ databases">
        <title>Genomic Encyclopedia of Type Strains, Phase IV (KMG-IV): sequencing the most valuable type-strain genomes for metagenomic binning, comparative biology and taxonomic classification.</title>
        <authorList>
            <person name="Goeker M."/>
        </authorList>
    </citation>
    <scope>NUCLEOTIDE SEQUENCE [LARGE SCALE GENOMIC DNA]</scope>
    <source>
        <strain evidence="1 2">DSM 1289</strain>
    </source>
</reference>